<dbReference type="GO" id="GO:0042597">
    <property type="term" value="C:periplasmic space"/>
    <property type="evidence" value="ECO:0007669"/>
    <property type="project" value="UniProtKB-ARBA"/>
</dbReference>
<dbReference type="PIRSF" id="PIRSF002741">
    <property type="entry name" value="MppA"/>
    <property type="match status" value="1"/>
</dbReference>
<name>A0AB39R362_9ACTN</name>
<dbReference type="InterPro" id="IPR039424">
    <property type="entry name" value="SBP_5"/>
</dbReference>
<sequence>MRRTLIAAGAVALVAGMSACSGASPTSGAAGSKTLTLAPIVPPQPWDLKDAGLGNNAQYYQPVYDSLLRLDTKAEPVANVATSWKYGDGNTELTLKIRSGLKFTDGAALDAAAVKANLEHTRTGTNEAAGQLKAVESITTRGSDLVTLKLSAPDPSLLPNLGSVAGMLASPKAIAAGTLKDTPVGSGPYELDRAATTNGSVYTFVRNKDYWNSRAFPFDKVVLKPLNDPTAVLNALRSGQVNGALLTTPKNIPVARGGGLDVTTYASGDIAGVYIWDRGGKLTPALGKVKVRQAINYALDRSSLVKSVYQGAGKATTQFFSPSGAAYDASLDAKYPHDPEKAKALLKEAGYPDGFTVKVLDLSGPFPEAQAAMVEQLGKVGIKVNLVTVPSDQTIKQLLAGKFSMSYFPLASFRPWDTTQIEVAKDSTWNIFKYQDPKVTKLMYTAQHSTGAKQDQAFKQLNTYLVDQAWNAPWAAVQAAYATTKSVKVVPQPFSPVPPLYNFSPAG</sequence>
<accession>A0AB39R362</accession>
<dbReference type="Pfam" id="PF00496">
    <property type="entry name" value="SBP_bac_5"/>
    <property type="match status" value="1"/>
</dbReference>
<dbReference type="Gene3D" id="3.10.105.10">
    <property type="entry name" value="Dipeptide-binding Protein, Domain 3"/>
    <property type="match status" value="1"/>
</dbReference>
<dbReference type="GO" id="GO:1904680">
    <property type="term" value="F:peptide transmembrane transporter activity"/>
    <property type="evidence" value="ECO:0007669"/>
    <property type="project" value="TreeGrafter"/>
</dbReference>
<dbReference type="Gene3D" id="3.40.190.10">
    <property type="entry name" value="Periplasmic binding protein-like II"/>
    <property type="match status" value="1"/>
</dbReference>
<dbReference type="PANTHER" id="PTHR30290">
    <property type="entry name" value="PERIPLASMIC BINDING COMPONENT OF ABC TRANSPORTER"/>
    <property type="match status" value="1"/>
</dbReference>
<dbReference type="PANTHER" id="PTHR30290:SF10">
    <property type="entry name" value="PERIPLASMIC OLIGOPEPTIDE-BINDING PROTEIN-RELATED"/>
    <property type="match status" value="1"/>
</dbReference>
<feature type="domain" description="Solute-binding protein family 5" evidence="6">
    <location>
        <begin position="75"/>
        <end position="412"/>
    </location>
</feature>
<reference evidence="7" key="1">
    <citation type="submission" date="2024-07" db="EMBL/GenBank/DDBJ databases">
        <authorList>
            <person name="Yu S.T."/>
        </authorList>
    </citation>
    <scope>NUCLEOTIDE SEQUENCE</scope>
    <source>
        <strain evidence="7">R39</strain>
    </source>
</reference>
<organism evidence="7">
    <name type="scientific">Streptomyces sp. R39</name>
    <dbReference type="NCBI Taxonomy" id="3238631"/>
    <lineage>
        <taxon>Bacteria</taxon>
        <taxon>Bacillati</taxon>
        <taxon>Actinomycetota</taxon>
        <taxon>Actinomycetes</taxon>
        <taxon>Kitasatosporales</taxon>
        <taxon>Streptomycetaceae</taxon>
        <taxon>Streptomyces</taxon>
    </lineage>
</organism>
<comment type="subcellular location">
    <subcellularLocation>
        <location evidence="1">Cell envelope</location>
    </subcellularLocation>
</comment>
<dbReference type="AlphaFoldDB" id="A0AB39R362"/>
<evidence type="ECO:0000259" key="6">
    <source>
        <dbReference type="Pfam" id="PF00496"/>
    </source>
</evidence>
<evidence type="ECO:0000313" key="7">
    <source>
        <dbReference type="EMBL" id="XDQ49304.1"/>
    </source>
</evidence>
<evidence type="ECO:0000256" key="1">
    <source>
        <dbReference type="ARBA" id="ARBA00004196"/>
    </source>
</evidence>
<evidence type="ECO:0000256" key="2">
    <source>
        <dbReference type="ARBA" id="ARBA00005695"/>
    </source>
</evidence>
<proteinExistence type="inferred from homology"/>
<keyword evidence="3" id="KW-0813">Transport</keyword>
<dbReference type="RefSeq" id="WP_369227958.1">
    <property type="nucleotide sequence ID" value="NZ_CP163441.1"/>
</dbReference>
<feature type="chain" id="PRO_5044223834" evidence="5">
    <location>
        <begin position="24"/>
        <end position="507"/>
    </location>
</feature>
<gene>
    <name evidence="7" type="ORF">AB5J52_47585</name>
</gene>
<dbReference type="InterPro" id="IPR000914">
    <property type="entry name" value="SBP_5_dom"/>
</dbReference>
<dbReference type="InterPro" id="IPR030678">
    <property type="entry name" value="Peptide/Ni-bd"/>
</dbReference>
<dbReference type="EMBL" id="CP163441">
    <property type="protein sequence ID" value="XDQ49304.1"/>
    <property type="molecule type" value="Genomic_DNA"/>
</dbReference>
<dbReference type="PROSITE" id="PS51257">
    <property type="entry name" value="PROKAR_LIPOPROTEIN"/>
    <property type="match status" value="1"/>
</dbReference>
<evidence type="ECO:0000256" key="5">
    <source>
        <dbReference type="SAM" id="SignalP"/>
    </source>
</evidence>
<dbReference type="GO" id="GO:0043190">
    <property type="term" value="C:ATP-binding cassette (ABC) transporter complex"/>
    <property type="evidence" value="ECO:0007669"/>
    <property type="project" value="InterPro"/>
</dbReference>
<evidence type="ECO:0000256" key="3">
    <source>
        <dbReference type="ARBA" id="ARBA00022448"/>
    </source>
</evidence>
<protein>
    <submittedName>
        <fullName evidence="7">ABC transporter substrate-binding protein</fullName>
    </submittedName>
</protein>
<feature type="signal peptide" evidence="5">
    <location>
        <begin position="1"/>
        <end position="23"/>
    </location>
</feature>
<evidence type="ECO:0000256" key="4">
    <source>
        <dbReference type="ARBA" id="ARBA00022729"/>
    </source>
</evidence>
<keyword evidence="4 5" id="KW-0732">Signal</keyword>
<dbReference type="GO" id="GO:0015833">
    <property type="term" value="P:peptide transport"/>
    <property type="evidence" value="ECO:0007669"/>
    <property type="project" value="TreeGrafter"/>
</dbReference>
<comment type="similarity">
    <text evidence="2">Belongs to the bacterial solute-binding protein 5 family.</text>
</comment>
<dbReference type="SUPFAM" id="SSF53850">
    <property type="entry name" value="Periplasmic binding protein-like II"/>
    <property type="match status" value="1"/>
</dbReference>